<keyword evidence="1" id="KW-0732">Signal</keyword>
<dbReference type="InterPro" id="IPR027843">
    <property type="entry name" value="DUF4440"/>
</dbReference>
<name>A0A502CDV3_9GAMM</name>
<dbReference type="AlphaFoldDB" id="A0A502CDV3"/>
<feature type="domain" description="Peptidase S12 Pab87-related C-terminal" evidence="2">
    <location>
        <begin position="151"/>
        <end position="230"/>
    </location>
</feature>
<dbReference type="Pfam" id="PF11954">
    <property type="entry name" value="DUF3471"/>
    <property type="match status" value="1"/>
</dbReference>
<evidence type="ECO:0000313" key="4">
    <source>
        <dbReference type="EMBL" id="TPG10993.1"/>
    </source>
</evidence>
<protein>
    <submittedName>
        <fullName evidence="4">DUF4440 domain-containing protein</fullName>
    </submittedName>
</protein>
<dbReference type="EMBL" id="RCZO01000001">
    <property type="protein sequence ID" value="TPG10993.1"/>
    <property type="molecule type" value="Genomic_DNA"/>
</dbReference>
<dbReference type="InterPro" id="IPR032710">
    <property type="entry name" value="NTF2-like_dom_sf"/>
</dbReference>
<dbReference type="Gene3D" id="3.10.450.50">
    <property type="match status" value="1"/>
</dbReference>
<reference evidence="4 5" key="1">
    <citation type="journal article" date="2019" name="Environ. Microbiol.">
        <title>Species interactions and distinct microbial communities in high Arctic permafrost affected cryosols are associated with the CH4 and CO2 gas fluxes.</title>
        <authorList>
            <person name="Altshuler I."/>
            <person name="Hamel J."/>
            <person name="Turney S."/>
            <person name="Magnuson E."/>
            <person name="Levesque R."/>
            <person name="Greer C."/>
            <person name="Whyte L.G."/>
        </authorList>
    </citation>
    <scope>NUCLEOTIDE SEQUENCE [LARGE SCALE GENOMIC DNA]</scope>
    <source>
        <strain evidence="4 5">S13Y</strain>
    </source>
</reference>
<evidence type="ECO:0000259" key="2">
    <source>
        <dbReference type="Pfam" id="PF11954"/>
    </source>
</evidence>
<dbReference type="Proteomes" id="UP000319486">
    <property type="component" value="Unassembled WGS sequence"/>
</dbReference>
<comment type="caution">
    <text evidence="4">The sequence shown here is derived from an EMBL/GenBank/DDBJ whole genome shotgun (WGS) entry which is preliminary data.</text>
</comment>
<sequence length="242" mass="26179">MRQSCMQGLMLVAALVATGGARAAETDTAAITRLSQAFSDASASGDAKTLDKLLDENVVFMGEDGTLSSKHDIVAGASPPPAGTRNTLVQSDFHVALHGDVAVTSFTDNATFVTYGQTAHDSFRSTEVWLRKHGSWKLVSSQTIEVPVEPPPIQLTTGELDPYVGTYQLAPGHAMRIERQGNRLVSIGRDNKPVPMLAEARDVMFRAGMPRVRFVFARNADGRITGFDVRRAGHDIQHFARS</sequence>
<feature type="domain" description="DUF4440" evidence="3">
    <location>
        <begin position="31"/>
        <end position="138"/>
    </location>
</feature>
<dbReference type="Pfam" id="PF14534">
    <property type="entry name" value="DUF4440"/>
    <property type="match status" value="1"/>
</dbReference>
<feature type="chain" id="PRO_5021247277" evidence="1">
    <location>
        <begin position="24"/>
        <end position="242"/>
    </location>
</feature>
<dbReference type="RefSeq" id="WP_140648202.1">
    <property type="nucleotide sequence ID" value="NZ_RCZO01000001.1"/>
</dbReference>
<gene>
    <name evidence="4" type="ORF">EAH88_00030</name>
</gene>
<keyword evidence="5" id="KW-1185">Reference proteome</keyword>
<dbReference type="SUPFAM" id="SSF54427">
    <property type="entry name" value="NTF2-like"/>
    <property type="match status" value="1"/>
</dbReference>
<organism evidence="4 5">
    <name type="scientific">Rhodanobacter glycinis</name>
    <dbReference type="NCBI Taxonomy" id="582702"/>
    <lineage>
        <taxon>Bacteria</taxon>
        <taxon>Pseudomonadati</taxon>
        <taxon>Pseudomonadota</taxon>
        <taxon>Gammaproteobacteria</taxon>
        <taxon>Lysobacterales</taxon>
        <taxon>Rhodanobacteraceae</taxon>
        <taxon>Rhodanobacter</taxon>
    </lineage>
</organism>
<evidence type="ECO:0000259" key="3">
    <source>
        <dbReference type="Pfam" id="PF14534"/>
    </source>
</evidence>
<proteinExistence type="predicted"/>
<feature type="signal peptide" evidence="1">
    <location>
        <begin position="1"/>
        <end position="23"/>
    </location>
</feature>
<evidence type="ECO:0000256" key="1">
    <source>
        <dbReference type="SAM" id="SignalP"/>
    </source>
</evidence>
<dbReference type="InterPro" id="IPR021860">
    <property type="entry name" value="Peptidase_S12_Pab87-rel_C"/>
</dbReference>
<accession>A0A502CDV3</accession>
<evidence type="ECO:0000313" key="5">
    <source>
        <dbReference type="Proteomes" id="UP000319486"/>
    </source>
</evidence>